<dbReference type="SUPFAM" id="SSF55073">
    <property type="entry name" value="Nucleotide cyclase"/>
    <property type="match status" value="1"/>
</dbReference>
<dbReference type="InterPro" id="IPR000700">
    <property type="entry name" value="PAS-assoc_C"/>
</dbReference>
<dbReference type="Proteomes" id="UP000017842">
    <property type="component" value="Unassembled WGS sequence"/>
</dbReference>
<dbReference type="InterPro" id="IPR029787">
    <property type="entry name" value="Nucleotide_cyclase"/>
</dbReference>
<dbReference type="CDD" id="cd00130">
    <property type="entry name" value="PAS"/>
    <property type="match status" value="2"/>
</dbReference>
<dbReference type="Gene3D" id="3.30.70.270">
    <property type="match status" value="1"/>
</dbReference>
<feature type="domain" description="PAC" evidence="9">
    <location>
        <begin position="571"/>
        <end position="622"/>
    </location>
</feature>
<keyword evidence="5 7" id="KW-1133">Transmembrane helix</keyword>
<dbReference type="SMART" id="SM00267">
    <property type="entry name" value="GGDEF"/>
    <property type="match status" value="1"/>
</dbReference>
<feature type="transmembrane region" description="Helical" evidence="7">
    <location>
        <begin position="194"/>
        <end position="215"/>
    </location>
</feature>
<dbReference type="InterPro" id="IPR000014">
    <property type="entry name" value="PAS"/>
</dbReference>
<dbReference type="InterPro" id="IPR001633">
    <property type="entry name" value="EAL_dom"/>
</dbReference>
<dbReference type="CDD" id="cd01949">
    <property type="entry name" value="GGDEF"/>
    <property type="match status" value="1"/>
</dbReference>
<dbReference type="STRING" id="1116472.MGMO_7c00230"/>
<keyword evidence="6 7" id="KW-0472">Membrane</keyword>
<dbReference type="PROSITE" id="PS50887">
    <property type="entry name" value="GGDEF"/>
    <property type="match status" value="1"/>
</dbReference>
<feature type="domain" description="GGDEF" evidence="11">
    <location>
        <begin position="775"/>
        <end position="913"/>
    </location>
</feature>
<evidence type="ECO:0000256" key="3">
    <source>
        <dbReference type="ARBA" id="ARBA00022475"/>
    </source>
</evidence>
<dbReference type="EC" id="2.7.7.65" evidence="12"/>
<dbReference type="Pfam" id="PF05231">
    <property type="entry name" value="MASE1"/>
    <property type="match status" value="1"/>
</dbReference>
<gene>
    <name evidence="12" type="ORF">MGMO_7c00230</name>
</gene>
<feature type="domain" description="PAS" evidence="8">
    <location>
        <begin position="616"/>
        <end position="664"/>
    </location>
</feature>
<dbReference type="PANTHER" id="PTHR44757">
    <property type="entry name" value="DIGUANYLATE CYCLASE DGCP"/>
    <property type="match status" value="1"/>
</dbReference>
<dbReference type="Gene3D" id="3.20.20.450">
    <property type="entry name" value="EAL domain"/>
    <property type="match status" value="1"/>
</dbReference>
<dbReference type="SUPFAM" id="SSF55785">
    <property type="entry name" value="PYP-like sensor domain (PAS domain)"/>
    <property type="match status" value="2"/>
</dbReference>
<evidence type="ECO:0000256" key="2">
    <source>
        <dbReference type="ARBA" id="ARBA00004651"/>
    </source>
</evidence>
<dbReference type="PATRIC" id="fig|1116472.3.peg.150"/>
<dbReference type="InterPro" id="IPR007895">
    <property type="entry name" value="MASE1"/>
</dbReference>
<comment type="cofactor">
    <cofactor evidence="1">
        <name>Mg(2+)</name>
        <dbReference type="ChEBI" id="CHEBI:18420"/>
    </cofactor>
</comment>
<keyword evidence="13" id="KW-1185">Reference proteome</keyword>
<dbReference type="PROSITE" id="PS50112">
    <property type="entry name" value="PAS"/>
    <property type="match status" value="2"/>
</dbReference>
<dbReference type="PROSITE" id="PS50883">
    <property type="entry name" value="EAL"/>
    <property type="match status" value="1"/>
</dbReference>
<reference evidence="12 13" key="1">
    <citation type="journal article" date="2013" name="Genome Announc.">
        <title>Draft Genome Sequence of the Methanotrophic Gammaproteobacterium Methyloglobulus morosus DSM 22980 Strain KoM1.</title>
        <authorList>
            <person name="Poehlein A."/>
            <person name="Deutzmann J.S."/>
            <person name="Daniel R."/>
            <person name="Simeonova D.D."/>
        </authorList>
    </citation>
    <scope>NUCLEOTIDE SEQUENCE [LARGE SCALE GENOMIC DNA]</scope>
    <source>
        <strain evidence="12 13">KoM1</strain>
    </source>
</reference>
<evidence type="ECO:0000259" key="9">
    <source>
        <dbReference type="PROSITE" id="PS50113"/>
    </source>
</evidence>
<feature type="transmembrane region" description="Helical" evidence="7">
    <location>
        <begin position="158"/>
        <end position="182"/>
    </location>
</feature>
<dbReference type="InterPro" id="IPR013655">
    <property type="entry name" value="PAS_fold_3"/>
</dbReference>
<accession>V5C1L9</accession>
<dbReference type="PROSITE" id="PS50113">
    <property type="entry name" value="PAC"/>
    <property type="match status" value="2"/>
</dbReference>
<dbReference type="Pfam" id="PF00990">
    <property type="entry name" value="GGDEF"/>
    <property type="match status" value="1"/>
</dbReference>
<dbReference type="GO" id="GO:0005886">
    <property type="term" value="C:plasma membrane"/>
    <property type="evidence" value="ECO:0007669"/>
    <property type="project" value="UniProtKB-SubCell"/>
</dbReference>
<dbReference type="InterPro" id="IPR035919">
    <property type="entry name" value="EAL_sf"/>
</dbReference>
<dbReference type="SMART" id="SM00091">
    <property type="entry name" value="PAS"/>
    <property type="match status" value="2"/>
</dbReference>
<feature type="domain" description="PAC" evidence="9">
    <location>
        <begin position="689"/>
        <end position="743"/>
    </location>
</feature>
<evidence type="ECO:0000259" key="11">
    <source>
        <dbReference type="PROSITE" id="PS50887"/>
    </source>
</evidence>
<evidence type="ECO:0000256" key="4">
    <source>
        <dbReference type="ARBA" id="ARBA00022692"/>
    </source>
</evidence>
<dbReference type="InterPro" id="IPR043128">
    <property type="entry name" value="Rev_trsase/Diguanyl_cyclase"/>
</dbReference>
<dbReference type="InterPro" id="IPR001610">
    <property type="entry name" value="PAC"/>
</dbReference>
<evidence type="ECO:0000256" key="5">
    <source>
        <dbReference type="ARBA" id="ARBA00022989"/>
    </source>
</evidence>
<dbReference type="AlphaFoldDB" id="V5C1L9"/>
<evidence type="ECO:0000256" key="1">
    <source>
        <dbReference type="ARBA" id="ARBA00001946"/>
    </source>
</evidence>
<dbReference type="InterPro" id="IPR035965">
    <property type="entry name" value="PAS-like_dom_sf"/>
</dbReference>
<dbReference type="Pfam" id="PF00563">
    <property type="entry name" value="EAL"/>
    <property type="match status" value="1"/>
</dbReference>
<keyword evidence="3" id="KW-1003">Cell membrane</keyword>
<organism evidence="12 13">
    <name type="scientific">Methyloglobulus morosus KoM1</name>
    <dbReference type="NCBI Taxonomy" id="1116472"/>
    <lineage>
        <taxon>Bacteria</taxon>
        <taxon>Pseudomonadati</taxon>
        <taxon>Pseudomonadota</taxon>
        <taxon>Gammaproteobacteria</taxon>
        <taxon>Methylococcales</taxon>
        <taxon>Methylococcaceae</taxon>
        <taxon>Methyloglobulus</taxon>
    </lineage>
</organism>
<evidence type="ECO:0000259" key="8">
    <source>
        <dbReference type="PROSITE" id="PS50112"/>
    </source>
</evidence>
<comment type="subcellular location">
    <subcellularLocation>
        <location evidence="2">Cell membrane</location>
        <topology evidence="2">Multi-pass membrane protein</topology>
    </subcellularLocation>
</comment>
<feature type="transmembrane region" description="Helical" evidence="7">
    <location>
        <begin position="122"/>
        <end position="146"/>
    </location>
</feature>
<dbReference type="PANTHER" id="PTHR44757:SF2">
    <property type="entry name" value="BIOFILM ARCHITECTURE MAINTENANCE PROTEIN MBAA"/>
    <property type="match status" value="1"/>
</dbReference>
<sequence length="1177" mass="133396">MAERQQDSWLKNLRYIAMTTLLFYMAGRLSFPLTWSQNYAGAVWPPAGIELGAVLLWGYAMLPGIYLAELLLHYEAFFVADTALKQVVFFLAPLSSVLRVWLATVLVRRYAGFPNTLISIRAILLFFLCACPVATFLPALLSVIALRANGIILESNFLFTFLTWWVGDCSGIAIFTPLFFIVFNKSHRIWRQRLFSLGLPLMVIFSIVAMGYLYAQNKEFGRLQNLVSNQTGAVKDALLDEYSIHVSVLGRIKDVVALNPFNETYFRFSAQTALTQHPDLVGIEWLSAQKINQGYRFNRQIFETRQFGRPVNFYSIPKLLSTLNIAQGSIALLGKQHYLIAVPNYEMGLNTCQCMTGVVVGVFDIKAFLYDAMHRGNYRQIVVKLMDDVSNPQVESVFGMNDDEDMADRFGLAKWETIKLGNKDWYLQVMPKPIFLSENYSWSPWQLLIGGMFLTGVMSIGLLALTGHTEFVADQVDKRTQELKRSNIKLAAREQQFRKLVQTQSAIVWRADPVTFRFVFVSAEAASILGYPVKQWLDEPDFWQKHLHEDDKENVLNLCARGSISTHNQNFDQEYRMIAEDGHIVWLRDISTLVVESGVITELYGFMIDITRQKHSEEQLRLAANTFESQQGIMITDKEAKILRVNKAFTQITGFSAVQVIGDNPRILKSGRHDQAFFEDYWRQLLTNDKFEGEIWNRRKNGEVYPEWQTVTAVRNNQGEVSHYVSVFSDITEKKDAENKIHNMAFYDPLTNLPNRRLLLDRFDHEIAIAKRYKQFGSVLYLDLDHFKILNDSQGHLVGDELLIQVAARLSEVLREEDTPARLGGDEFVVLLHANSESLSAAADHAMTVAEKIREQINAPFVLGQYQHQIGTSIGIALFPGDQESPDGVLQQADTAMYRSKSSGRNAINFFQPSMQEAADLRLSLEQDLRGAIDKGRFILCYHPQMDIKGEIVGAEALIRWEDSLKGRLSPADFIPVAEESNLILTIGKWVLMEACNQIKMWQDDGLAVLPYVSINVSSRQFRQQDFVDQVKYALESTGIAPSRLGIELTESVMIVDTNDTVDKMKALKALGVSIAVDDFGTGYSSLVYLKQLPLDVLKIDRGFVRDILSDSSDAVIVETIISMAKHLNIKVIAEGVETLEQLVFLKEKGCTIFQGYYFDEPLTAANFAETYLKQEL</sequence>
<dbReference type="FunFam" id="3.30.70.270:FF:000001">
    <property type="entry name" value="Diguanylate cyclase domain protein"/>
    <property type="match status" value="1"/>
</dbReference>
<feature type="transmembrane region" description="Helical" evidence="7">
    <location>
        <begin position="51"/>
        <end position="72"/>
    </location>
</feature>
<dbReference type="CDD" id="cd01948">
    <property type="entry name" value="EAL"/>
    <property type="match status" value="1"/>
</dbReference>
<evidence type="ECO:0000256" key="6">
    <source>
        <dbReference type="ARBA" id="ARBA00023136"/>
    </source>
</evidence>
<dbReference type="Gene3D" id="3.30.450.20">
    <property type="entry name" value="PAS domain"/>
    <property type="match status" value="2"/>
</dbReference>
<dbReference type="InterPro" id="IPR000160">
    <property type="entry name" value="GGDEF_dom"/>
</dbReference>
<dbReference type="Pfam" id="PF13426">
    <property type="entry name" value="PAS_9"/>
    <property type="match status" value="1"/>
</dbReference>
<dbReference type="SMART" id="SM00086">
    <property type="entry name" value="PAC"/>
    <property type="match status" value="2"/>
</dbReference>
<dbReference type="InterPro" id="IPR052155">
    <property type="entry name" value="Biofilm_reg_signaling"/>
</dbReference>
<proteinExistence type="predicted"/>
<feature type="domain" description="PAS" evidence="8">
    <location>
        <begin position="493"/>
        <end position="567"/>
    </location>
</feature>
<evidence type="ECO:0000313" key="12">
    <source>
        <dbReference type="EMBL" id="ESS74004.1"/>
    </source>
</evidence>
<keyword evidence="12" id="KW-0548">Nucleotidyltransferase</keyword>
<protein>
    <submittedName>
        <fullName evidence="12">Putative diguanylate cyclase</fullName>
        <ecNumber evidence="12">2.7.7.65</ecNumber>
    </submittedName>
</protein>
<dbReference type="EMBL" id="AYLO01000007">
    <property type="protein sequence ID" value="ESS74004.1"/>
    <property type="molecule type" value="Genomic_DNA"/>
</dbReference>
<dbReference type="SMART" id="SM00052">
    <property type="entry name" value="EAL"/>
    <property type="match status" value="1"/>
</dbReference>
<dbReference type="eggNOG" id="COG5001">
    <property type="taxonomic scope" value="Bacteria"/>
</dbReference>
<dbReference type="NCBIfam" id="TIGR00254">
    <property type="entry name" value="GGDEF"/>
    <property type="match status" value="1"/>
</dbReference>
<dbReference type="GO" id="GO:0052621">
    <property type="term" value="F:diguanylate cyclase activity"/>
    <property type="evidence" value="ECO:0007669"/>
    <property type="project" value="UniProtKB-EC"/>
</dbReference>
<feature type="domain" description="EAL" evidence="10">
    <location>
        <begin position="922"/>
        <end position="1176"/>
    </location>
</feature>
<feature type="transmembrane region" description="Helical" evidence="7">
    <location>
        <begin position="12"/>
        <end position="31"/>
    </location>
</feature>
<comment type="caution">
    <text evidence="12">The sequence shown here is derived from an EMBL/GenBank/DDBJ whole genome shotgun (WGS) entry which is preliminary data.</text>
</comment>
<dbReference type="Pfam" id="PF08447">
    <property type="entry name" value="PAS_3"/>
    <property type="match status" value="1"/>
</dbReference>
<evidence type="ECO:0000313" key="13">
    <source>
        <dbReference type="Proteomes" id="UP000017842"/>
    </source>
</evidence>
<keyword evidence="4 7" id="KW-0812">Transmembrane</keyword>
<name>V5C1L9_9GAMM</name>
<dbReference type="NCBIfam" id="TIGR00229">
    <property type="entry name" value="sensory_box"/>
    <property type="match status" value="2"/>
</dbReference>
<dbReference type="RefSeq" id="WP_023493076.1">
    <property type="nucleotide sequence ID" value="NZ_AYLO01000007.1"/>
</dbReference>
<evidence type="ECO:0000259" key="10">
    <source>
        <dbReference type="PROSITE" id="PS50883"/>
    </source>
</evidence>
<keyword evidence="12" id="KW-0808">Transferase</keyword>
<dbReference type="SUPFAM" id="SSF141868">
    <property type="entry name" value="EAL domain-like"/>
    <property type="match status" value="1"/>
</dbReference>
<evidence type="ECO:0000256" key="7">
    <source>
        <dbReference type="SAM" id="Phobius"/>
    </source>
</evidence>